<proteinExistence type="predicted"/>
<dbReference type="Proteomes" id="UP000256964">
    <property type="component" value="Unassembled WGS sequence"/>
</dbReference>
<feature type="region of interest" description="Disordered" evidence="1">
    <location>
        <begin position="301"/>
        <end position="347"/>
    </location>
</feature>
<feature type="compositionally biased region" description="Polar residues" evidence="1">
    <location>
        <begin position="50"/>
        <end position="65"/>
    </location>
</feature>
<accession>A0A371CIC2</accession>
<feature type="compositionally biased region" description="Polar residues" evidence="1">
    <location>
        <begin position="1"/>
        <end position="14"/>
    </location>
</feature>
<dbReference type="AlphaFoldDB" id="A0A371CIC2"/>
<organism evidence="2 3">
    <name type="scientific">Lentinus brumalis</name>
    <dbReference type="NCBI Taxonomy" id="2498619"/>
    <lineage>
        <taxon>Eukaryota</taxon>
        <taxon>Fungi</taxon>
        <taxon>Dikarya</taxon>
        <taxon>Basidiomycota</taxon>
        <taxon>Agaricomycotina</taxon>
        <taxon>Agaricomycetes</taxon>
        <taxon>Polyporales</taxon>
        <taxon>Polyporaceae</taxon>
        <taxon>Lentinus</taxon>
    </lineage>
</organism>
<evidence type="ECO:0000313" key="3">
    <source>
        <dbReference type="Proteomes" id="UP000256964"/>
    </source>
</evidence>
<dbReference type="OrthoDB" id="2766677at2759"/>
<evidence type="ECO:0000313" key="2">
    <source>
        <dbReference type="EMBL" id="RDX40035.1"/>
    </source>
</evidence>
<feature type="region of interest" description="Disordered" evidence="1">
    <location>
        <begin position="514"/>
        <end position="548"/>
    </location>
</feature>
<sequence>AEVADENTTIATHGSEQERPKVAAAEKDYSVTLREALEAYQFVDDEYQDSNRSLSPTNTWCSSSEAADDDFSITPDDPLEEYEDLLETGFVDPTDRPFKLCPRGLSHWPSDEVWHGEGHLMALGRDLRQPAPDQEGTRIITLLCDVPMCFHREHELASVSSDAFLQCLLETVALLQGDVYIEVPLEVEGESFWRMIAYIDSDKKIVQHEETDIELQAIGRQDTSTILRRVKFAMVYRLVPVISGAPPVKHAWSDSAEEDLPEAKRLSVPAPAGARVLAHEGRVTRSEGRKVQIKLPQKLKVTQPPVPTASRPRALSSRHVIEDSDSDIEIIEPPPKGPKPDGSRPATAAAALLRSKLTAQQKASKYAREHIADDDSDVQIVDGPSGSGTPADDAKMLRERTQEADAILSWLNTTQDGMWAKLDGVIAIRTSRNRRAARTLDELLETVATVSMIKNIGKTDNRAAPPGRNKNCVDCQAILENVHGERILRKIKGMRSPPLGVKRLLEHLQATYNAKYGGSRGDEEGEGWSSEDEDGDGEYEDDEEEEEY</sequence>
<name>A0A371CIC2_9APHY</name>
<feature type="region of interest" description="Disordered" evidence="1">
    <location>
        <begin position="46"/>
        <end position="69"/>
    </location>
</feature>
<protein>
    <submittedName>
        <fullName evidence="2">Uncharacterized protein</fullName>
    </submittedName>
</protein>
<feature type="non-terminal residue" evidence="2">
    <location>
        <position position="548"/>
    </location>
</feature>
<keyword evidence="3" id="KW-1185">Reference proteome</keyword>
<feature type="region of interest" description="Disordered" evidence="1">
    <location>
        <begin position="1"/>
        <end position="22"/>
    </location>
</feature>
<evidence type="ECO:0000256" key="1">
    <source>
        <dbReference type="SAM" id="MobiDB-lite"/>
    </source>
</evidence>
<feature type="compositionally biased region" description="Acidic residues" evidence="1">
    <location>
        <begin position="523"/>
        <end position="548"/>
    </location>
</feature>
<reference evidence="2 3" key="1">
    <citation type="journal article" date="2018" name="Biotechnol. Biofuels">
        <title>Integrative visual omics of the white-rot fungus Polyporus brumalis exposes the biotechnological potential of its oxidative enzymes for delignifying raw plant biomass.</title>
        <authorList>
            <person name="Miyauchi S."/>
            <person name="Rancon A."/>
            <person name="Drula E."/>
            <person name="Hage H."/>
            <person name="Chaduli D."/>
            <person name="Favel A."/>
            <person name="Grisel S."/>
            <person name="Henrissat B."/>
            <person name="Herpoel-Gimbert I."/>
            <person name="Ruiz-Duenas F.J."/>
            <person name="Chevret D."/>
            <person name="Hainaut M."/>
            <person name="Lin J."/>
            <person name="Wang M."/>
            <person name="Pangilinan J."/>
            <person name="Lipzen A."/>
            <person name="Lesage-Meessen L."/>
            <person name="Navarro D."/>
            <person name="Riley R."/>
            <person name="Grigoriev I.V."/>
            <person name="Zhou S."/>
            <person name="Raouche S."/>
            <person name="Rosso M.N."/>
        </authorList>
    </citation>
    <scope>NUCLEOTIDE SEQUENCE [LARGE SCALE GENOMIC DNA]</scope>
    <source>
        <strain evidence="2 3">BRFM 1820</strain>
    </source>
</reference>
<dbReference type="EMBL" id="KZ857597">
    <property type="protein sequence ID" value="RDX40035.1"/>
    <property type="molecule type" value="Genomic_DNA"/>
</dbReference>
<gene>
    <name evidence="2" type="ORF">OH76DRAFT_1490635</name>
</gene>